<gene>
    <name evidence="1" type="ordered locus">Pogu_1249</name>
</gene>
<dbReference type="HOGENOM" id="CLU_184186_0_0_2"/>
<proteinExistence type="predicted"/>
<dbReference type="Proteomes" id="UP000009062">
    <property type="component" value="Chromosome"/>
</dbReference>
<evidence type="ECO:0000313" key="2">
    <source>
        <dbReference type="Proteomes" id="UP000009062"/>
    </source>
</evidence>
<reference evidence="1 2" key="1">
    <citation type="journal article" date="2012" name="Stand. Genomic Sci.">
        <title>Complete genome sequence of Pyrobaculum oguniense.</title>
        <authorList>
            <person name="Bernick D.L."/>
            <person name="Karplus K."/>
            <person name="Lui L.M."/>
            <person name="Coker J.K."/>
            <person name="Murphy J.N."/>
            <person name="Chan P.P."/>
            <person name="Cozen A.E."/>
            <person name="Lowe T.M."/>
        </authorList>
    </citation>
    <scope>NUCLEOTIDE SEQUENCE [LARGE SCALE GENOMIC DNA]</scope>
    <source>
        <strain evidence="1 2">TE7</strain>
    </source>
</reference>
<dbReference type="KEGG" id="pog:Pogu_1249"/>
<name>H6Q8X1_PYROT</name>
<organism evidence="1 2">
    <name type="scientific">Pyrobaculum oguniense (strain DSM 13380 / JCM 10595 / TE7)</name>
    <dbReference type="NCBI Taxonomy" id="698757"/>
    <lineage>
        <taxon>Archaea</taxon>
        <taxon>Thermoproteota</taxon>
        <taxon>Thermoprotei</taxon>
        <taxon>Thermoproteales</taxon>
        <taxon>Thermoproteaceae</taxon>
        <taxon>Pyrobaculum</taxon>
    </lineage>
</organism>
<evidence type="ECO:0000313" key="1">
    <source>
        <dbReference type="EMBL" id="AFA39276.1"/>
    </source>
</evidence>
<dbReference type="AlphaFoldDB" id="H6Q8X1"/>
<dbReference type="STRING" id="698757.Pogu_1249"/>
<dbReference type="eggNOG" id="arCOG07065">
    <property type="taxonomic scope" value="Archaea"/>
</dbReference>
<protein>
    <submittedName>
        <fullName evidence="1">Uncharacterized protein</fullName>
    </submittedName>
</protein>
<keyword evidence="2" id="KW-1185">Reference proteome</keyword>
<dbReference type="EMBL" id="CP003316">
    <property type="protein sequence ID" value="AFA39276.1"/>
    <property type="molecule type" value="Genomic_DNA"/>
</dbReference>
<sequence length="95" mass="10969">MFSQVFIFKDCPPPQAVAKLRQWGIEVVALAECPGVQRVFKYRLREVIRGKIAVVVGEKELAQRLGVAYASYQEVEDFLRYLDREVSPAYMPYLQ</sequence>
<accession>H6Q8X1</accession>